<dbReference type="GO" id="GO:0055085">
    <property type="term" value="P:transmembrane transport"/>
    <property type="evidence" value="ECO:0007669"/>
    <property type="project" value="InterPro"/>
</dbReference>
<keyword evidence="6 8" id="KW-1133">Transmembrane helix</keyword>
<evidence type="ECO:0000256" key="4">
    <source>
        <dbReference type="ARBA" id="ARBA00022519"/>
    </source>
</evidence>
<dbReference type="Proteomes" id="UP000326241">
    <property type="component" value="Unassembled WGS sequence"/>
</dbReference>
<keyword evidence="2 8" id="KW-0813">Transport</keyword>
<dbReference type="Gene3D" id="1.10.3720.10">
    <property type="entry name" value="MetI-like"/>
    <property type="match status" value="1"/>
</dbReference>
<evidence type="ECO:0000256" key="3">
    <source>
        <dbReference type="ARBA" id="ARBA00022475"/>
    </source>
</evidence>
<evidence type="ECO:0000256" key="8">
    <source>
        <dbReference type="RuleBase" id="RU363032"/>
    </source>
</evidence>
<dbReference type="SUPFAM" id="SSF161098">
    <property type="entry name" value="MetI-like"/>
    <property type="match status" value="1"/>
</dbReference>
<name>A0A5E6RDJ2_PSEFL</name>
<dbReference type="InterPro" id="IPR000515">
    <property type="entry name" value="MetI-like"/>
</dbReference>
<organism evidence="10 11">
    <name type="scientific">Pseudomonas fluorescens</name>
    <dbReference type="NCBI Taxonomy" id="294"/>
    <lineage>
        <taxon>Bacteria</taxon>
        <taxon>Pseudomonadati</taxon>
        <taxon>Pseudomonadota</taxon>
        <taxon>Gammaproteobacteria</taxon>
        <taxon>Pseudomonadales</taxon>
        <taxon>Pseudomonadaceae</taxon>
        <taxon>Pseudomonas</taxon>
    </lineage>
</organism>
<evidence type="ECO:0000256" key="6">
    <source>
        <dbReference type="ARBA" id="ARBA00022989"/>
    </source>
</evidence>
<dbReference type="PROSITE" id="PS50928">
    <property type="entry name" value="ABC_TM1"/>
    <property type="match status" value="1"/>
</dbReference>
<comment type="similarity">
    <text evidence="8">Belongs to the binding-protein-dependent transport system permease family.</text>
</comment>
<evidence type="ECO:0000256" key="2">
    <source>
        <dbReference type="ARBA" id="ARBA00022448"/>
    </source>
</evidence>
<reference evidence="10 11" key="1">
    <citation type="submission" date="2019-09" db="EMBL/GenBank/DDBJ databases">
        <authorList>
            <person name="Chandra G."/>
            <person name="Truman W A."/>
        </authorList>
    </citation>
    <scope>NUCLEOTIDE SEQUENCE [LARGE SCALE GENOMIC DNA]</scope>
    <source>
        <strain evidence="10">PS624</strain>
    </source>
</reference>
<dbReference type="GO" id="GO:0042884">
    <property type="term" value="P:microcin transport"/>
    <property type="evidence" value="ECO:0007669"/>
    <property type="project" value="TreeGrafter"/>
</dbReference>
<sequence>MLARVIFGTRISLLFALALTAASAVIGIAAGALQGYYGGWTDLVGQRLLEVWSGLPVLYLLIILSGFVEPNFWWLLGIMALFSWLSLVDVVRAEFLRSRGLEYVKAARALGVGDAQVIVRHILPNAMSATLTYLPFILTGAIATLSALDFLGFGMPAGSASLGELIGQGKSNLQAPWLGLTAFFALALILSLLVFIGEACRDAFDPRT</sequence>
<dbReference type="FunFam" id="1.10.3720.10:FF:000005">
    <property type="entry name" value="Microcin C ABC transporter permease"/>
    <property type="match status" value="1"/>
</dbReference>
<keyword evidence="4" id="KW-0997">Cell inner membrane</keyword>
<feature type="domain" description="ABC transmembrane type-1" evidence="9">
    <location>
        <begin position="9"/>
        <end position="201"/>
    </location>
</feature>
<protein>
    <submittedName>
        <fullName evidence="10">Inner membrane ABC transporter permease protein YejE</fullName>
    </submittedName>
</protein>
<dbReference type="CDD" id="cd06261">
    <property type="entry name" value="TM_PBP2"/>
    <property type="match status" value="1"/>
</dbReference>
<keyword evidence="3" id="KW-1003">Cell membrane</keyword>
<evidence type="ECO:0000256" key="7">
    <source>
        <dbReference type="ARBA" id="ARBA00023136"/>
    </source>
</evidence>
<evidence type="ECO:0000313" key="11">
    <source>
        <dbReference type="Proteomes" id="UP000326241"/>
    </source>
</evidence>
<dbReference type="InterPro" id="IPR035906">
    <property type="entry name" value="MetI-like_sf"/>
</dbReference>
<dbReference type="AlphaFoldDB" id="A0A5E6RDJ2"/>
<feature type="transmembrane region" description="Helical" evidence="8">
    <location>
        <begin position="175"/>
        <end position="197"/>
    </location>
</feature>
<gene>
    <name evidence="10" type="primary">yejE_2</name>
    <name evidence="10" type="ORF">PS624_01556</name>
</gene>
<dbReference type="GO" id="GO:0005886">
    <property type="term" value="C:plasma membrane"/>
    <property type="evidence" value="ECO:0007669"/>
    <property type="project" value="UniProtKB-SubCell"/>
</dbReference>
<evidence type="ECO:0000313" key="10">
    <source>
        <dbReference type="EMBL" id="VVM66080.1"/>
    </source>
</evidence>
<evidence type="ECO:0000256" key="5">
    <source>
        <dbReference type="ARBA" id="ARBA00022692"/>
    </source>
</evidence>
<comment type="subcellular location">
    <subcellularLocation>
        <location evidence="1">Cell inner membrane</location>
        <topology evidence="1">Multi-pass membrane protein</topology>
    </subcellularLocation>
    <subcellularLocation>
        <location evidence="8">Cell membrane</location>
        <topology evidence="8">Multi-pass membrane protein</topology>
    </subcellularLocation>
</comment>
<proteinExistence type="inferred from homology"/>
<dbReference type="EMBL" id="CABVGZ010000012">
    <property type="protein sequence ID" value="VVM66080.1"/>
    <property type="molecule type" value="Genomic_DNA"/>
</dbReference>
<keyword evidence="5 8" id="KW-0812">Transmembrane</keyword>
<keyword evidence="7 8" id="KW-0472">Membrane</keyword>
<evidence type="ECO:0000259" key="9">
    <source>
        <dbReference type="PROSITE" id="PS50928"/>
    </source>
</evidence>
<accession>A0A5E6RDJ2</accession>
<feature type="transmembrane region" description="Helical" evidence="8">
    <location>
        <begin position="133"/>
        <end position="155"/>
    </location>
</feature>
<dbReference type="Pfam" id="PF00528">
    <property type="entry name" value="BPD_transp_1"/>
    <property type="match status" value="1"/>
</dbReference>
<evidence type="ECO:0000256" key="1">
    <source>
        <dbReference type="ARBA" id="ARBA00004429"/>
    </source>
</evidence>
<feature type="transmembrane region" description="Helical" evidence="8">
    <location>
        <begin position="12"/>
        <end position="36"/>
    </location>
</feature>
<dbReference type="PANTHER" id="PTHR30325">
    <property type="entry name" value="MEMBRANE COMPONENT OF ABC TRANSPORTER"/>
    <property type="match status" value="1"/>
</dbReference>
<feature type="transmembrane region" description="Helical" evidence="8">
    <location>
        <begin position="48"/>
        <end position="67"/>
    </location>
</feature>
<dbReference type="PANTHER" id="PTHR30325:SF0">
    <property type="entry name" value="INNER MEMBRANE ABC TRANSPORTER PERMEASE PROTEIN YEJE"/>
    <property type="match status" value="1"/>
</dbReference>